<reference evidence="2" key="1">
    <citation type="submission" date="2024-02" db="UniProtKB">
        <authorList>
            <consortium name="WormBaseParasite"/>
        </authorList>
    </citation>
    <scope>IDENTIFICATION</scope>
</reference>
<organism evidence="1 2">
    <name type="scientific">Mesorhabditis belari</name>
    <dbReference type="NCBI Taxonomy" id="2138241"/>
    <lineage>
        <taxon>Eukaryota</taxon>
        <taxon>Metazoa</taxon>
        <taxon>Ecdysozoa</taxon>
        <taxon>Nematoda</taxon>
        <taxon>Chromadorea</taxon>
        <taxon>Rhabditida</taxon>
        <taxon>Rhabditina</taxon>
        <taxon>Rhabditomorpha</taxon>
        <taxon>Rhabditoidea</taxon>
        <taxon>Rhabditidae</taxon>
        <taxon>Mesorhabditinae</taxon>
        <taxon>Mesorhabditis</taxon>
    </lineage>
</organism>
<dbReference type="AlphaFoldDB" id="A0AAF3EQ22"/>
<evidence type="ECO:0000313" key="1">
    <source>
        <dbReference type="Proteomes" id="UP000887575"/>
    </source>
</evidence>
<dbReference type="Proteomes" id="UP000887575">
    <property type="component" value="Unassembled WGS sequence"/>
</dbReference>
<accession>A0AAF3EQ22</accession>
<protein>
    <submittedName>
        <fullName evidence="2">Uncharacterized protein</fullName>
    </submittedName>
</protein>
<sequence length="124" mass="14081">MKADRQNEKQLRNCSDQKDGRTLSCYTCLGRDLENCEHGLSCCKGSCFKLVDKKHDVIIKGCTVANEEDASMKMRTLSVPLYWAKDEFVTGESYFCKSQDYCNGVSSTSPYFLLLMFALTKIVF</sequence>
<evidence type="ECO:0000313" key="2">
    <source>
        <dbReference type="WBParaSite" id="MBELARI_LOCUS16194"/>
    </source>
</evidence>
<dbReference type="WBParaSite" id="MBELARI_LOCUS16194">
    <property type="protein sequence ID" value="MBELARI_LOCUS16194"/>
    <property type="gene ID" value="MBELARI_LOCUS16194"/>
</dbReference>
<proteinExistence type="predicted"/>
<keyword evidence="1" id="KW-1185">Reference proteome</keyword>
<name>A0AAF3EQ22_9BILA</name>